<dbReference type="EMBL" id="JAHDYR010000053">
    <property type="protein sequence ID" value="KAG9391802.1"/>
    <property type="molecule type" value="Genomic_DNA"/>
</dbReference>
<evidence type="ECO:0000313" key="3">
    <source>
        <dbReference type="Proteomes" id="UP000717585"/>
    </source>
</evidence>
<accession>A0A8J6B2V8</accession>
<evidence type="ECO:0000256" key="1">
    <source>
        <dbReference type="SAM" id="MobiDB-lite"/>
    </source>
</evidence>
<sequence length="61" mass="6435">MREGSPRRGAPIRAIPVGGHFRPKCPNCRICQWLHQGSLGDSLSPAPAPSPAPAARARPAL</sequence>
<name>A0A8J6B2V8_9EUKA</name>
<reference evidence="2" key="1">
    <citation type="submission" date="2021-05" db="EMBL/GenBank/DDBJ databases">
        <title>A free-living protist that lacks canonical eukaryotic 1 DNA replication and segregation systems.</title>
        <authorList>
            <person name="Salas-Leiva D.E."/>
            <person name="Tromer E.C."/>
            <person name="Curtis B.A."/>
            <person name="Jerlstrom-Hultqvist J."/>
            <person name="Kolisko M."/>
            <person name="Yi Z."/>
            <person name="Salas-Leiva J.S."/>
            <person name="Gallot-Lavallee L."/>
            <person name="Kops G.J.P.L."/>
            <person name="Archibald J.M."/>
            <person name="Simpson A.G.B."/>
            <person name="Roger A.J."/>
        </authorList>
    </citation>
    <scope>NUCLEOTIDE SEQUENCE</scope>
    <source>
        <strain evidence="2">BICM</strain>
    </source>
</reference>
<evidence type="ECO:0000313" key="2">
    <source>
        <dbReference type="EMBL" id="KAG9391802.1"/>
    </source>
</evidence>
<protein>
    <submittedName>
        <fullName evidence="2">Uncharacterized protein</fullName>
    </submittedName>
</protein>
<keyword evidence="3" id="KW-1185">Reference proteome</keyword>
<proteinExistence type="predicted"/>
<dbReference type="Proteomes" id="UP000717585">
    <property type="component" value="Unassembled WGS sequence"/>
</dbReference>
<dbReference type="AlphaFoldDB" id="A0A8J6B2V8"/>
<comment type="caution">
    <text evidence="2">The sequence shown here is derived from an EMBL/GenBank/DDBJ whole genome shotgun (WGS) entry which is preliminary data.</text>
</comment>
<feature type="region of interest" description="Disordered" evidence="1">
    <location>
        <begin position="1"/>
        <end position="21"/>
    </location>
</feature>
<feature type="region of interest" description="Disordered" evidence="1">
    <location>
        <begin position="41"/>
        <end position="61"/>
    </location>
</feature>
<organism evidence="2 3">
    <name type="scientific">Carpediemonas membranifera</name>
    <dbReference type="NCBI Taxonomy" id="201153"/>
    <lineage>
        <taxon>Eukaryota</taxon>
        <taxon>Metamonada</taxon>
        <taxon>Carpediemonas-like organisms</taxon>
        <taxon>Carpediemonas</taxon>
    </lineage>
</organism>
<gene>
    <name evidence="2" type="ORF">J8273_6581</name>
</gene>